<sequence>MFLRKFLRHGNESHLQCAAACLEEGDCSSFKHSGVRFFYYC</sequence>
<reference evidence="2" key="1">
    <citation type="submission" date="2005-09" db="EMBL/GenBank/DDBJ databases">
        <authorList>
            <person name="Mural R.J."/>
            <person name="Li P.W."/>
            <person name="Adams M.D."/>
            <person name="Amanatides P.G."/>
            <person name="Baden-Tillson H."/>
            <person name="Barnstead M."/>
            <person name="Chin S.H."/>
            <person name="Dew I."/>
            <person name="Evans C.A."/>
            <person name="Ferriera S."/>
            <person name="Flanigan M."/>
            <person name="Fosler C."/>
            <person name="Glodek A."/>
            <person name="Gu Z."/>
            <person name="Holt R.A."/>
            <person name="Jennings D."/>
            <person name="Kraft C.L."/>
            <person name="Lu F."/>
            <person name="Nguyen T."/>
            <person name="Nusskern D.R."/>
            <person name="Pfannkoch C.M."/>
            <person name="Sitter C."/>
            <person name="Sutton G.G."/>
            <person name="Venter J.C."/>
            <person name="Wang Z."/>
            <person name="Woodage T."/>
            <person name="Zheng X.H."/>
            <person name="Zhong F."/>
        </authorList>
    </citation>
    <scope>NUCLEOTIDE SEQUENCE [LARGE SCALE GENOMIC DNA]</scope>
    <source>
        <strain>BN</strain>
        <strain evidence="2">Sprague-Dawley</strain>
    </source>
</reference>
<proteinExistence type="predicted"/>
<feature type="non-terminal residue" evidence="1">
    <location>
        <position position="41"/>
    </location>
</feature>
<dbReference type="AlphaFoldDB" id="A6HQF9"/>
<organism evidence="1 2">
    <name type="scientific">Rattus norvegicus</name>
    <name type="common">Rat</name>
    <dbReference type="NCBI Taxonomy" id="10116"/>
    <lineage>
        <taxon>Eukaryota</taxon>
        <taxon>Metazoa</taxon>
        <taxon>Chordata</taxon>
        <taxon>Craniata</taxon>
        <taxon>Vertebrata</taxon>
        <taxon>Euteleostomi</taxon>
        <taxon>Mammalia</taxon>
        <taxon>Eutheria</taxon>
        <taxon>Euarchontoglires</taxon>
        <taxon>Glires</taxon>
        <taxon>Rodentia</taxon>
        <taxon>Myomorpha</taxon>
        <taxon>Muroidea</taxon>
        <taxon>Muridae</taxon>
        <taxon>Murinae</taxon>
        <taxon>Rattus</taxon>
    </lineage>
</organism>
<evidence type="ECO:0000313" key="1">
    <source>
        <dbReference type="EMBL" id="EDL80260.1"/>
    </source>
</evidence>
<protein>
    <submittedName>
        <fullName evidence="1">RCG26492</fullName>
    </submittedName>
</protein>
<name>A6HQF9_RAT</name>
<dbReference type="Proteomes" id="UP000234681">
    <property type="component" value="Chromosome 3"/>
</dbReference>
<evidence type="ECO:0000313" key="2">
    <source>
        <dbReference type="Proteomes" id="UP000234681"/>
    </source>
</evidence>
<dbReference type="EMBL" id="CH473949">
    <property type="protein sequence ID" value="EDL80260.1"/>
    <property type="molecule type" value="Genomic_DNA"/>
</dbReference>
<accession>A6HQF9</accession>
<gene>
    <name evidence="1" type="ORF">rCG_26492</name>
</gene>